<dbReference type="PANTHER" id="PTHR47151:SF2">
    <property type="entry name" value="AMINO ACID BINDING PROTEIN"/>
    <property type="match status" value="1"/>
</dbReference>
<dbReference type="Pfam" id="PF13458">
    <property type="entry name" value="Peripla_BP_6"/>
    <property type="match status" value="1"/>
</dbReference>
<dbReference type="InterPro" id="IPR028081">
    <property type="entry name" value="Leu-bd"/>
</dbReference>
<dbReference type="EMBL" id="JAPFQL010000024">
    <property type="protein sequence ID" value="MDC5697050.1"/>
    <property type="molecule type" value="Genomic_DNA"/>
</dbReference>
<proteinExistence type="inferred from homology"/>
<dbReference type="CDD" id="cd06342">
    <property type="entry name" value="PBP1_ABC_LIVBP-like"/>
    <property type="match status" value="1"/>
</dbReference>
<evidence type="ECO:0000313" key="6">
    <source>
        <dbReference type="EMBL" id="MDC5697050.1"/>
    </source>
</evidence>
<dbReference type="PANTHER" id="PTHR47151">
    <property type="entry name" value="LEU/ILE/VAL-BINDING ABC TRANSPORTER SUBUNIT"/>
    <property type="match status" value="1"/>
</dbReference>
<dbReference type="SUPFAM" id="SSF53822">
    <property type="entry name" value="Periplasmic binding protein-like I"/>
    <property type="match status" value="1"/>
</dbReference>
<keyword evidence="4" id="KW-0029">Amino-acid transport</keyword>
<evidence type="ECO:0000256" key="1">
    <source>
        <dbReference type="ARBA" id="ARBA00010062"/>
    </source>
</evidence>
<evidence type="ECO:0000313" key="7">
    <source>
        <dbReference type="Proteomes" id="UP001150259"/>
    </source>
</evidence>
<keyword evidence="2" id="KW-0813">Transport</keyword>
<comment type="similarity">
    <text evidence="1">Belongs to the leucine-binding protein family.</text>
</comment>
<evidence type="ECO:0000256" key="4">
    <source>
        <dbReference type="ARBA" id="ARBA00022970"/>
    </source>
</evidence>
<comment type="caution">
    <text evidence="6">The sequence shown here is derived from an EMBL/GenBank/DDBJ whole genome shotgun (WGS) entry which is preliminary data.</text>
</comment>
<evidence type="ECO:0000256" key="3">
    <source>
        <dbReference type="ARBA" id="ARBA00022729"/>
    </source>
</evidence>
<dbReference type="Gene3D" id="3.40.50.2300">
    <property type="match status" value="2"/>
</dbReference>
<dbReference type="PRINTS" id="PR00337">
    <property type="entry name" value="LEUILEVALBP"/>
</dbReference>
<keyword evidence="3" id="KW-0732">Signal</keyword>
<evidence type="ECO:0000256" key="2">
    <source>
        <dbReference type="ARBA" id="ARBA00022448"/>
    </source>
</evidence>
<evidence type="ECO:0000259" key="5">
    <source>
        <dbReference type="Pfam" id="PF13458"/>
    </source>
</evidence>
<dbReference type="RefSeq" id="WP_272461624.1">
    <property type="nucleotide sequence ID" value="NZ_JAPFQL010000024.1"/>
</dbReference>
<gene>
    <name evidence="6" type="ORF">OO014_07245</name>
</gene>
<dbReference type="InterPro" id="IPR000709">
    <property type="entry name" value="Leu_Ile_Val-bd"/>
</dbReference>
<accession>A0ABT5GGM8</accession>
<name>A0ABT5GGM8_9MICO</name>
<feature type="domain" description="Leucine-binding protein" evidence="5">
    <location>
        <begin position="45"/>
        <end position="379"/>
    </location>
</feature>
<dbReference type="PROSITE" id="PS51257">
    <property type="entry name" value="PROKAR_LIPOPROTEIN"/>
    <property type="match status" value="1"/>
</dbReference>
<sequence>MMRNSRRVGGIAAGAGLALLLAACGGGGITENSPGGGETSGDIILGMLTPMSGGSAAIGPYMKNGGQLAVDEINEAGGVMGRQLKLVVEDEACDPKTAAAGAAKLVTAGTVVSVGGYCSSATLPTLSIFGKANIPMIIPAANSNDLVKDKLPNVFLINGTGAQQAQAAVEFMKAQGAKAIALADDNTSYSKDITTRTAQNLEGDSAVKVVSQQSVTAGESDYSAAVTEILRAKPDFVYWTGYYQEGGLLIKQLRGAGYKGDIMVADGSVDKQLVSIAGESNAQGVFATMTQTPQTIPGGDQWITKFKEKTGAEPGPYSPQAYDAVRVAAEALKQANSTKGEDIIKALEGIDGFEIFSGKLKFTEEHTLTEGGFDILVVKGGDFALNQ</sequence>
<reference evidence="6 7" key="1">
    <citation type="submission" date="2022-11" db="EMBL/GenBank/DDBJ databases">
        <title>Anaerobic phenanthrene biodegradation by a DNRA strain PheN6.</title>
        <authorList>
            <person name="Zhang Z."/>
        </authorList>
    </citation>
    <scope>NUCLEOTIDE SEQUENCE [LARGE SCALE GENOMIC DNA]</scope>
    <source>
        <strain evidence="6 7">PheN6</strain>
    </source>
</reference>
<dbReference type="Proteomes" id="UP001150259">
    <property type="component" value="Unassembled WGS sequence"/>
</dbReference>
<protein>
    <submittedName>
        <fullName evidence="6">Branched-chain amino acid ABC transporter substrate-binding protein</fullName>
    </submittedName>
</protein>
<dbReference type="InterPro" id="IPR028082">
    <property type="entry name" value="Peripla_BP_I"/>
</dbReference>
<organism evidence="6 7">
    <name type="scientific">Intrasporangium calvum</name>
    <dbReference type="NCBI Taxonomy" id="53358"/>
    <lineage>
        <taxon>Bacteria</taxon>
        <taxon>Bacillati</taxon>
        <taxon>Actinomycetota</taxon>
        <taxon>Actinomycetes</taxon>
        <taxon>Micrococcales</taxon>
        <taxon>Intrasporangiaceae</taxon>
        <taxon>Intrasporangium</taxon>
    </lineage>
</organism>
<keyword evidence="7" id="KW-1185">Reference proteome</keyword>